<sequence>MLISRLIKIIPDNANLIAKVIGHAVVGMVVAEGSGNSGLSGALGAVSGELIAKTIAEELYNKNPENLTEAERKFILDLTTISYRYGDWDSV</sequence>
<evidence type="ECO:0000313" key="1">
    <source>
        <dbReference type="EMBL" id="VFS48586.1"/>
    </source>
</evidence>
<reference evidence="1 2" key="1">
    <citation type="submission" date="2019-03" db="EMBL/GenBank/DDBJ databases">
        <authorList>
            <consortium name="Pathogen Informatics"/>
        </authorList>
    </citation>
    <scope>NUCLEOTIDE SEQUENCE [LARGE SCALE GENOMIC DNA]</scope>
    <source>
        <strain evidence="1 2">NCTC12282</strain>
    </source>
</reference>
<organism evidence="1 2">
    <name type="scientific">Budvicia aquatica</name>
    <dbReference type="NCBI Taxonomy" id="82979"/>
    <lineage>
        <taxon>Bacteria</taxon>
        <taxon>Pseudomonadati</taxon>
        <taxon>Pseudomonadota</taxon>
        <taxon>Gammaproteobacteria</taxon>
        <taxon>Enterobacterales</taxon>
        <taxon>Budviciaceae</taxon>
        <taxon>Budvicia</taxon>
    </lineage>
</organism>
<evidence type="ECO:0008006" key="3">
    <source>
        <dbReference type="Google" id="ProtNLM"/>
    </source>
</evidence>
<dbReference type="EMBL" id="CAADJA010000002">
    <property type="protein sequence ID" value="VFS48586.1"/>
    <property type="molecule type" value="Genomic_DNA"/>
</dbReference>
<evidence type="ECO:0000313" key="2">
    <source>
        <dbReference type="Proteomes" id="UP000373449"/>
    </source>
</evidence>
<dbReference type="AlphaFoldDB" id="A0A484ZLB4"/>
<dbReference type="Proteomes" id="UP000373449">
    <property type="component" value="Unassembled WGS sequence"/>
</dbReference>
<name>A0A484ZLB4_9GAMM</name>
<protein>
    <recommendedName>
        <fullName evidence="3">Toxin CdiA</fullName>
    </recommendedName>
</protein>
<accession>A0A484ZLB4</accession>
<gene>
    <name evidence="1" type="ORF">NCTC12282_03275</name>
</gene>
<proteinExistence type="predicted"/>